<dbReference type="InterPro" id="IPR036412">
    <property type="entry name" value="HAD-like_sf"/>
</dbReference>
<gene>
    <name evidence="1" type="ORF">BWQ96_04192</name>
</gene>
<sequence>MAYIADLKLKSAGLRSFFVEGAFANEREDRADILKLAVQRCAPDVSMDEVVHVGDAVSDVQAAKRSGARSTAVATGAYERRRLEAEKPDFIFDDLSDTHRFLKAVGLD</sequence>
<protein>
    <recommendedName>
        <fullName evidence="3">Phosphoglycolate phosphatase</fullName>
    </recommendedName>
</protein>
<dbReference type="InterPro" id="IPR023214">
    <property type="entry name" value="HAD_sf"/>
</dbReference>
<proteinExistence type="predicted"/>
<dbReference type="Proteomes" id="UP000247409">
    <property type="component" value="Unassembled WGS sequence"/>
</dbReference>
<dbReference type="GO" id="GO:0005829">
    <property type="term" value="C:cytosol"/>
    <property type="evidence" value="ECO:0007669"/>
    <property type="project" value="TreeGrafter"/>
</dbReference>
<keyword evidence="2" id="KW-1185">Reference proteome</keyword>
<dbReference type="EMBL" id="NBIV01000046">
    <property type="protein sequence ID" value="PXF46017.1"/>
    <property type="molecule type" value="Genomic_DNA"/>
</dbReference>
<dbReference type="OrthoDB" id="40579at2759"/>
<evidence type="ECO:0000313" key="1">
    <source>
        <dbReference type="EMBL" id="PXF46017.1"/>
    </source>
</evidence>
<reference evidence="1 2" key="1">
    <citation type="journal article" date="2018" name="Mol. Biol. Evol.">
        <title>Analysis of the draft genome of the red seaweed Gracilariopsis chorda provides insights into genome size evolution in Rhodophyta.</title>
        <authorList>
            <person name="Lee J."/>
            <person name="Yang E.C."/>
            <person name="Graf L."/>
            <person name="Yang J.H."/>
            <person name="Qiu H."/>
            <person name="Zel Zion U."/>
            <person name="Chan C.X."/>
            <person name="Stephens T.G."/>
            <person name="Weber A.P.M."/>
            <person name="Boo G.H."/>
            <person name="Boo S.M."/>
            <person name="Kim K.M."/>
            <person name="Shin Y."/>
            <person name="Jung M."/>
            <person name="Lee S.J."/>
            <person name="Yim H.S."/>
            <person name="Lee J.H."/>
            <person name="Bhattacharya D."/>
            <person name="Yoon H.S."/>
        </authorList>
    </citation>
    <scope>NUCLEOTIDE SEQUENCE [LARGE SCALE GENOMIC DNA]</scope>
    <source>
        <strain evidence="1 2">SKKU-2015</strain>
        <tissue evidence="1">Whole body</tissue>
    </source>
</reference>
<comment type="caution">
    <text evidence="1">The sequence shown here is derived from an EMBL/GenBank/DDBJ whole genome shotgun (WGS) entry which is preliminary data.</text>
</comment>
<name>A0A2V3IWC4_9FLOR</name>
<dbReference type="GO" id="GO:0008967">
    <property type="term" value="F:phosphoglycolate phosphatase activity"/>
    <property type="evidence" value="ECO:0007669"/>
    <property type="project" value="TreeGrafter"/>
</dbReference>
<dbReference type="Gene3D" id="3.40.50.1000">
    <property type="entry name" value="HAD superfamily/HAD-like"/>
    <property type="match status" value="1"/>
</dbReference>
<evidence type="ECO:0008006" key="3">
    <source>
        <dbReference type="Google" id="ProtNLM"/>
    </source>
</evidence>
<dbReference type="GO" id="GO:0006281">
    <property type="term" value="P:DNA repair"/>
    <property type="evidence" value="ECO:0007669"/>
    <property type="project" value="TreeGrafter"/>
</dbReference>
<dbReference type="PANTHER" id="PTHR43434:SF26">
    <property type="entry name" value="PYROPHOSPHATASE PPAX"/>
    <property type="match status" value="1"/>
</dbReference>
<evidence type="ECO:0000313" key="2">
    <source>
        <dbReference type="Proteomes" id="UP000247409"/>
    </source>
</evidence>
<dbReference type="PANTHER" id="PTHR43434">
    <property type="entry name" value="PHOSPHOGLYCOLATE PHOSPHATASE"/>
    <property type="match status" value="1"/>
</dbReference>
<dbReference type="InterPro" id="IPR050155">
    <property type="entry name" value="HAD-like_hydrolase_sf"/>
</dbReference>
<dbReference type="SUPFAM" id="SSF56784">
    <property type="entry name" value="HAD-like"/>
    <property type="match status" value="1"/>
</dbReference>
<accession>A0A2V3IWC4</accession>
<dbReference type="AlphaFoldDB" id="A0A2V3IWC4"/>
<dbReference type="STRING" id="448386.A0A2V3IWC4"/>
<organism evidence="1 2">
    <name type="scientific">Gracilariopsis chorda</name>
    <dbReference type="NCBI Taxonomy" id="448386"/>
    <lineage>
        <taxon>Eukaryota</taxon>
        <taxon>Rhodophyta</taxon>
        <taxon>Florideophyceae</taxon>
        <taxon>Rhodymeniophycidae</taxon>
        <taxon>Gracilariales</taxon>
        <taxon>Gracilariaceae</taxon>
        <taxon>Gracilariopsis</taxon>
    </lineage>
</organism>
<dbReference type="Pfam" id="PF13242">
    <property type="entry name" value="Hydrolase_like"/>
    <property type="match status" value="1"/>
</dbReference>